<dbReference type="PROSITE" id="PS51257">
    <property type="entry name" value="PROKAR_LIPOPROTEIN"/>
    <property type="match status" value="1"/>
</dbReference>
<dbReference type="OrthoDB" id="5348860at2"/>
<sequence>MKKVLALLSVFALITAMASSCEEKQSSSESTDPHTAMNALDWEGSYYGTLPCADCEGIDTELRLNEDNTYRLTTSYLGKEDTQKETIEGAFEWLEDGNTIKLLGIEEGTRSPFVKIEENRVRYLDLEGNVIEGELENYYLLTKGGNPLVEDMKWQLVEFDGKEVKESDPDHYYIMFDSKVGLAHAEVGCNVLNFAYRLKNDVEVQFTQDMMTMMACPEDSIEDEFLAALKDVHRLSIDEDTLLLMKGETTPVARYILVKEKSNEDL</sequence>
<dbReference type="InterPro" id="IPR038670">
    <property type="entry name" value="HslJ-like_sf"/>
</dbReference>
<dbReference type="AlphaFoldDB" id="A0A4Y8WP49"/>
<evidence type="ECO:0000313" key="2">
    <source>
        <dbReference type="EMBL" id="TFH95238.1"/>
    </source>
</evidence>
<comment type="caution">
    <text evidence="2">The sequence shown here is derived from an EMBL/GenBank/DDBJ whole genome shotgun (WGS) entry which is preliminary data.</text>
</comment>
<accession>A0A4Y8WP49</accession>
<dbReference type="InterPro" id="IPR005184">
    <property type="entry name" value="DUF306_Meta_HslJ"/>
</dbReference>
<evidence type="ECO:0000313" key="3">
    <source>
        <dbReference type="Proteomes" id="UP000297225"/>
    </source>
</evidence>
<organism evidence="2 3">
    <name type="scientific">Porphyromonas levii</name>
    <dbReference type="NCBI Taxonomy" id="28114"/>
    <lineage>
        <taxon>Bacteria</taxon>
        <taxon>Pseudomonadati</taxon>
        <taxon>Bacteroidota</taxon>
        <taxon>Bacteroidia</taxon>
        <taxon>Bacteroidales</taxon>
        <taxon>Porphyromonadaceae</taxon>
        <taxon>Porphyromonas</taxon>
    </lineage>
</organism>
<feature type="domain" description="DUF306" evidence="1">
    <location>
        <begin position="150"/>
        <end position="254"/>
    </location>
</feature>
<dbReference type="Pfam" id="PF03724">
    <property type="entry name" value="META"/>
    <property type="match status" value="1"/>
</dbReference>
<dbReference type="InterPro" id="IPR053147">
    <property type="entry name" value="Hsp_HslJ-like"/>
</dbReference>
<reference evidence="2 3" key="1">
    <citation type="submission" date="2019-03" db="EMBL/GenBank/DDBJ databases">
        <title>Porphyromonas levii Isolated from the Uterus of Dairy Cows.</title>
        <authorList>
            <person name="Francis A.M."/>
        </authorList>
    </citation>
    <scope>NUCLEOTIDE SEQUENCE [LARGE SCALE GENOMIC DNA]</scope>
    <source>
        <strain evidence="2 3">AF5678</strain>
    </source>
</reference>
<dbReference type="PANTHER" id="PTHR35535">
    <property type="entry name" value="HEAT SHOCK PROTEIN HSLJ"/>
    <property type="match status" value="1"/>
</dbReference>
<dbReference type="InterPro" id="IPR007298">
    <property type="entry name" value="Cu-R_lipoprotein_NlpE"/>
</dbReference>
<protein>
    <submittedName>
        <fullName evidence="2">META domain-containing protein</fullName>
    </submittedName>
</protein>
<dbReference type="PANTHER" id="PTHR35535:SF2">
    <property type="entry name" value="DUF306 DOMAIN-CONTAINING PROTEIN"/>
    <property type="match status" value="1"/>
</dbReference>
<dbReference type="EMBL" id="SPNC01000059">
    <property type="protein sequence ID" value="TFH95238.1"/>
    <property type="molecule type" value="Genomic_DNA"/>
</dbReference>
<dbReference type="Pfam" id="PF04170">
    <property type="entry name" value="NlpE"/>
    <property type="match status" value="1"/>
</dbReference>
<dbReference type="STRING" id="1122973.GCA_000379925_01930"/>
<proteinExistence type="predicted"/>
<dbReference type="Gene3D" id="2.40.128.640">
    <property type="match status" value="1"/>
</dbReference>
<evidence type="ECO:0000259" key="1">
    <source>
        <dbReference type="Pfam" id="PF03724"/>
    </source>
</evidence>
<keyword evidence="3" id="KW-1185">Reference proteome</keyword>
<dbReference type="Gene3D" id="2.40.128.270">
    <property type="match status" value="1"/>
</dbReference>
<dbReference type="Proteomes" id="UP000297225">
    <property type="component" value="Unassembled WGS sequence"/>
</dbReference>
<dbReference type="RefSeq" id="WP_134849617.1">
    <property type="nucleotide sequence ID" value="NZ_CP197400.1"/>
</dbReference>
<name>A0A4Y8WP49_9PORP</name>
<gene>
    <name evidence="2" type="ORF">E4P47_04975</name>
</gene>
<dbReference type="GeneID" id="66796938"/>